<dbReference type="InterPro" id="IPR001187">
    <property type="entry name" value="Tissue_factor"/>
</dbReference>
<comment type="subunit">
    <text evidence="4">Interacts with HSPE; the interaction, inhibited by heparin, promotes the generation of activated factor X and activates coagulation in the presence of activated factor VII.</text>
</comment>
<comment type="similarity">
    <text evidence="3">Belongs to the tissue factor family.</text>
</comment>
<reference evidence="20" key="2">
    <citation type="submission" date="2025-08" db="UniProtKB">
        <authorList>
            <consortium name="Ensembl"/>
        </authorList>
    </citation>
    <scope>IDENTIFICATION</scope>
</reference>
<dbReference type="PRINTS" id="PR00346">
    <property type="entry name" value="TISSUEFACTOR"/>
</dbReference>
<evidence type="ECO:0000256" key="14">
    <source>
        <dbReference type="ARBA" id="ARBA00023180"/>
    </source>
</evidence>
<keyword evidence="15" id="KW-0449">Lipoprotein</keyword>
<keyword evidence="7" id="KW-0356">Hemostasis</keyword>
<dbReference type="AlphaFoldDB" id="A0A668B054"/>
<reference evidence="20" key="3">
    <citation type="submission" date="2025-09" db="UniProtKB">
        <authorList>
            <consortium name="Ensembl"/>
        </authorList>
    </citation>
    <scope>IDENTIFICATION</scope>
</reference>
<evidence type="ECO:0000256" key="6">
    <source>
        <dbReference type="ARBA" id="ARBA00022692"/>
    </source>
</evidence>
<dbReference type="Gene3D" id="2.60.40.10">
    <property type="entry name" value="Immunoglobulins"/>
    <property type="match status" value="2"/>
</dbReference>
<evidence type="ECO:0000256" key="1">
    <source>
        <dbReference type="ARBA" id="ARBA00002201"/>
    </source>
</evidence>
<organism evidence="20 21">
    <name type="scientific">Myripristis murdjan</name>
    <name type="common">pinecone soldierfish</name>
    <dbReference type="NCBI Taxonomy" id="586833"/>
    <lineage>
        <taxon>Eukaryota</taxon>
        <taxon>Metazoa</taxon>
        <taxon>Chordata</taxon>
        <taxon>Craniata</taxon>
        <taxon>Vertebrata</taxon>
        <taxon>Euteleostomi</taxon>
        <taxon>Actinopterygii</taxon>
        <taxon>Neopterygii</taxon>
        <taxon>Teleostei</taxon>
        <taxon>Neoteleostei</taxon>
        <taxon>Acanthomorphata</taxon>
        <taxon>Holocentriformes</taxon>
        <taxon>Holocentridae</taxon>
        <taxon>Myripristis</taxon>
    </lineage>
</organism>
<keyword evidence="10" id="KW-0094">Blood coagulation</keyword>
<evidence type="ECO:0000313" key="20">
    <source>
        <dbReference type="Ensembl" id="ENSMMDP00005056041.1"/>
    </source>
</evidence>
<dbReference type="FunFam" id="2.60.40.10:FF:000899">
    <property type="entry name" value="Tissue factor"/>
    <property type="match status" value="1"/>
</dbReference>
<evidence type="ECO:0000256" key="3">
    <source>
        <dbReference type="ARBA" id="ARBA00009197"/>
    </source>
</evidence>
<dbReference type="GO" id="GO:0005886">
    <property type="term" value="C:plasma membrane"/>
    <property type="evidence" value="ECO:0007669"/>
    <property type="project" value="TreeGrafter"/>
</dbReference>
<evidence type="ECO:0000259" key="19">
    <source>
        <dbReference type="Pfam" id="PF09294"/>
    </source>
</evidence>
<comment type="function">
    <text evidence="1">Initiates blood coagulation by forming a complex with circulating factor VII or VIIa. The [TF:VIIa] complex activates factors IX or X by specific limited proteolysis. TF plays a role in normal hemostasis by initiating the cell-surface assembly and propagation of the coagulation protease cascade.</text>
</comment>
<reference evidence="20" key="1">
    <citation type="submission" date="2019-06" db="EMBL/GenBank/DDBJ databases">
        <authorList>
            <consortium name="Wellcome Sanger Institute Data Sharing"/>
        </authorList>
    </citation>
    <scope>NUCLEOTIDE SEQUENCE [LARGE SCALE GENOMIC DNA]</scope>
</reference>
<evidence type="ECO:0000256" key="15">
    <source>
        <dbReference type="ARBA" id="ARBA00023288"/>
    </source>
</evidence>
<dbReference type="InterPro" id="IPR015373">
    <property type="entry name" value="Interferon/interleukin_rcp_dom"/>
</dbReference>
<keyword evidence="9 17" id="KW-1133">Transmembrane helix</keyword>
<dbReference type="InterPro" id="IPR036116">
    <property type="entry name" value="FN3_sf"/>
</dbReference>
<evidence type="ECO:0000256" key="17">
    <source>
        <dbReference type="SAM" id="Phobius"/>
    </source>
</evidence>
<name>A0A668B054_9TELE</name>
<dbReference type="Pfam" id="PF09294">
    <property type="entry name" value="Interfer-bind"/>
    <property type="match status" value="1"/>
</dbReference>
<evidence type="ECO:0000256" key="10">
    <source>
        <dbReference type="ARBA" id="ARBA00023084"/>
    </source>
</evidence>
<feature type="domain" description="Interferon/interleukin receptor" evidence="19">
    <location>
        <begin position="127"/>
        <end position="235"/>
    </location>
</feature>
<feature type="domain" description="Fibronectin type-III" evidence="18">
    <location>
        <begin position="22"/>
        <end position="105"/>
    </location>
</feature>
<evidence type="ECO:0000313" key="21">
    <source>
        <dbReference type="Proteomes" id="UP000472263"/>
    </source>
</evidence>
<dbReference type="InParanoid" id="A0A668B054"/>
<dbReference type="Pfam" id="PF01108">
    <property type="entry name" value="Tissue_fac"/>
    <property type="match status" value="1"/>
</dbReference>
<dbReference type="GeneTree" id="ENSGT00390000012668"/>
<evidence type="ECO:0000259" key="18">
    <source>
        <dbReference type="Pfam" id="PF01108"/>
    </source>
</evidence>
<keyword evidence="14" id="KW-0325">Glycoprotein</keyword>
<keyword evidence="12" id="KW-0564">Palmitate</keyword>
<evidence type="ECO:0000256" key="7">
    <source>
        <dbReference type="ARBA" id="ARBA00022696"/>
    </source>
</evidence>
<evidence type="ECO:0000256" key="5">
    <source>
        <dbReference type="ARBA" id="ARBA00018722"/>
    </source>
</evidence>
<dbReference type="InterPro" id="IPR003961">
    <property type="entry name" value="FN3_dom"/>
</dbReference>
<sequence length="293" mass="33620">HTQRETYRYTHLWILELDRDWNTTYSFPKAQNVTWISTNFKTLLKWEPKPTADYTYTVEFSPLGKDRQRNPHCIRTTETMCDLTNSLSDVKATYSADVRSEPPRGVNSDLIEFPYTSSERFCPYKDTDIGKPDFKIEVSKDKRKTTLYVSDPLTALFENGRQLSIRDVFADELQYKVLYWRATSTGKKVHLSKSSEIELTRLDRGESYCFTVQAYIPTRSISKQLGDPSHVKCSQNDNPSIFDKYSVGVIVGGIFLILLFVGGVIAAIVFCCKRKRRDEKTGKEGTPLQTGLD</sequence>
<evidence type="ECO:0000256" key="13">
    <source>
        <dbReference type="ARBA" id="ARBA00023157"/>
    </source>
</evidence>
<dbReference type="Proteomes" id="UP000472263">
    <property type="component" value="Chromosome 20"/>
</dbReference>
<gene>
    <name evidence="20" type="primary">F3</name>
    <name evidence="20" type="synonym">f3a</name>
</gene>
<evidence type="ECO:0000256" key="8">
    <source>
        <dbReference type="ARBA" id="ARBA00022729"/>
    </source>
</evidence>
<dbReference type="SUPFAM" id="SSF49265">
    <property type="entry name" value="Fibronectin type III"/>
    <property type="match status" value="2"/>
</dbReference>
<evidence type="ECO:0000256" key="4">
    <source>
        <dbReference type="ARBA" id="ARBA00011184"/>
    </source>
</evidence>
<keyword evidence="21" id="KW-1185">Reference proteome</keyword>
<feature type="transmembrane region" description="Helical" evidence="17">
    <location>
        <begin position="245"/>
        <end position="270"/>
    </location>
</feature>
<dbReference type="GO" id="GO:0002040">
    <property type="term" value="P:sprouting angiogenesis"/>
    <property type="evidence" value="ECO:0007669"/>
    <property type="project" value="Ensembl"/>
</dbReference>
<dbReference type="GO" id="GO:0007596">
    <property type="term" value="P:blood coagulation"/>
    <property type="evidence" value="ECO:0007669"/>
    <property type="project" value="UniProtKB-KW"/>
</dbReference>
<evidence type="ECO:0000256" key="9">
    <source>
        <dbReference type="ARBA" id="ARBA00022989"/>
    </source>
</evidence>
<keyword evidence="8" id="KW-0732">Signal</keyword>
<dbReference type="Ensembl" id="ENSMMDT00005057106.1">
    <property type="protein sequence ID" value="ENSMMDP00005056041.1"/>
    <property type="gene ID" value="ENSMMDG00005025048.1"/>
</dbReference>
<evidence type="ECO:0000256" key="2">
    <source>
        <dbReference type="ARBA" id="ARBA00004479"/>
    </source>
</evidence>
<evidence type="ECO:0000256" key="16">
    <source>
        <dbReference type="ARBA" id="ARBA00031171"/>
    </source>
</evidence>
<keyword evidence="11 17" id="KW-0472">Membrane</keyword>
<keyword evidence="13" id="KW-1015">Disulfide bond</keyword>
<dbReference type="InterPro" id="IPR013783">
    <property type="entry name" value="Ig-like_fold"/>
</dbReference>
<comment type="subcellular location">
    <subcellularLocation>
        <location evidence="2">Membrane</location>
        <topology evidence="2">Single-pass type I membrane protein</topology>
    </subcellularLocation>
</comment>
<accession>A0A668B054</accession>
<evidence type="ECO:0000256" key="12">
    <source>
        <dbReference type="ARBA" id="ARBA00023139"/>
    </source>
</evidence>
<evidence type="ECO:0000256" key="11">
    <source>
        <dbReference type="ARBA" id="ARBA00023136"/>
    </source>
</evidence>
<dbReference type="PANTHER" id="PTHR20859">
    <property type="entry name" value="INTERFERON/INTERLEUKIN RECEPTOR"/>
    <property type="match status" value="1"/>
</dbReference>
<protein>
    <recommendedName>
        <fullName evidence="5">Tissue factor</fullName>
    </recommendedName>
    <alternativeName>
        <fullName evidence="16">Coagulation factor III</fullName>
    </alternativeName>
</protein>
<dbReference type="PANTHER" id="PTHR20859:SF22">
    <property type="entry name" value="TISSUE FACTOR"/>
    <property type="match status" value="1"/>
</dbReference>
<keyword evidence="6 17" id="KW-0812">Transmembrane</keyword>
<proteinExistence type="inferred from homology"/>
<dbReference type="InterPro" id="IPR050650">
    <property type="entry name" value="Type-II_Cytokine-TF_Rcpt"/>
</dbReference>
<dbReference type="GO" id="GO:0004896">
    <property type="term" value="F:cytokine receptor activity"/>
    <property type="evidence" value="ECO:0007669"/>
    <property type="project" value="TreeGrafter"/>
</dbReference>